<dbReference type="Proteomes" id="UP000239485">
    <property type="component" value="Unassembled WGS sequence"/>
</dbReference>
<gene>
    <name evidence="3" type="ORF">CLV92_10269</name>
</gene>
<keyword evidence="1" id="KW-0732">Signal</keyword>
<evidence type="ECO:0000256" key="1">
    <source>
        <dbReference type="SAM" id="SignalP"/>
    </source>
</evidence>
<protein>
    <submittedName>
        <fullName evidence="3">CHRD domain-containing protein</fullName>
    </submittedName>
</protein>
<dbReference type="SMART" id="SM00754">
    <property type="entry name" value="CHRD"/>
    <property type="match status" value="1"/>
</dbReference>
<name>A0A2S6IUR1_9ACTN</name>
<keyword evidence="4" id="KW-1185">Reference proteome</keyword>
<dbReference type="InterPro" id="IPR010895">
    <property type="entry name" value="CHRD"/>
</dbReference>
<dbReference type="AlphaFoldDB" id="A0A2S6IUR1"/>
<dbReference type="Pfam" id="PF07452">
    <property type="entry name" value="CHRD"/>
    <property type="match status" value="1"/>
</dbReference>
<dbReference type="EMBL" id="PTJD01000002">
    <property type="protein sequence ID" value="PPK97919.1"/>
    <property type="molecule type" value="Genomic_DNA"/>
</dbReference>
<comment type="caution">
    <text evidence="3">The sequence shown here is derived from an EMBL/GenBank/DDBJ whole genome shotgun (WGS) entry which is preliminary data.</text>
</comment>
<evidence type="ECO:0000259" key="2">
    <source>
        <dbReference type="SMART" id="SM00754"/>
    </source>
</evidence>
<dbReference type="RefSeq" id="WP_104431386.1">
    <property type="nucleotide sequence ID" value="NZ_PTJD01000002.1"/>
</dbReference>
<organism evidence="3 4">
    <name type="scientific">Kineococcus xinjiangensis</name>
    <dbReference type="NCBI Taxonomy" id="512762"/>
    <lineage>
        <taxon>Bacteria</taxon>
        <taxon>Bacillati</taxon>
        <taxon>Actinomycetota</taxon>
        <taxon>Actinomycetes</taxon>
        <taxon>Kineosporiales</taxon>
        <taxon>Kineosporiaceae</taxon>
        <taxon>Kineococcus</taxon>
    </lineage>
</organism>
<reference evidence="3 4" key="1">
    <citation type="submission" date="2018-02" db="EMBL/GenBank/DDBJ databases">
        <title>Genomic Encyclopedia of Archaeal and Bacterial Type Strains, Phase II (KMG-II): from individual species to whole genera.</title>
        <authorList>
            <person name="Goeker M."/>
        </authorList>
    </citation>
    <scope>NUCLEOTIDE SEQUENCE [LARGE SCALE GENOMIC DNA]</scope>
    <source>
        <strain evidence="3 4">DSM 22857</strain>
    </source>
</reference>
<feature type="domain" description="CHRD" evidence="2">
    <location>
        <begin position="36"/>
        <end position="150"/>
    </location>
</feature>
<accession>A0A2S6IUR1</accession>
<feature type="chain" id="PRO_5015701720" evidence="1">
    <location>
        <begin position="32"/>
        <end position="150"/>
    </location>
</feature>
<dbReference type="OrthoDB" id="8901345at2"/>
<sequence>MRKPLTALLTAGAVLVAGAGATVLTAGPAMAGHEVTVLTTKLDGKNEVPTKGDPNGRGKATVFGVDGNPDRLCYTLKVSKIDTATGAHIHEAAEGVNGPVVVSLAPPSDGDSAGCVDTPLAQEILSSPQDYYVNVHNAEYPGGALRGQLG</sequence>
<evidence type="ECO:0000313" key="4">
    <source>
        <dbReference type="Proteomes" id="UP000239485"/>
    </source>
</evidence>
<evidence type="ECO:0000313" key="3">
    <source>
        <dbReference type="EMBL" id="PPK97919.1"/>
    </source>
</evidence>
<feature type="signal peptide" evidence="1">
    <location>
        <begin position="1"/>
        <end position="31"/>
    </location>
</feature>
<proteinExistence type="predicted"/>